<sequence>MRGRVIELSSWSLGDIWFCILGLFLVLYVVLDGFDLGIGIISLFARSEQRRDMMMASLGSVWDANETWLVVFAGALFGAFPAVYGIVLHGLYIPIILMLFGLIFRGVAFEFRAHARHKQYWNYCFGGGSLLAASMQGVALGALIGGIPVEEMAFNGTVWHWWSPFAVLTAVGVVFGYMLLGATYLIMKTQGRLQQHARRVAKITAWLTVAISLIVSLWTPMRFDYIAQRWLEWPTLLYLAPLPIAAAGSFLMLLRAIDKGYEHTPFFWSVGIFIFAFIGLVSSFYPFLIPPSVMIANVAASNNTLLFMLAGIGLLIPIMIFYNGFQYRVFQGKIKVDDYGN</sequence>
<organism evidence="8 9">
    <name type="scientific">Sedimenticola selenatireducens</name>
    <dbReference type="NCBI Taxonomy" id="191960"/>
    <lineage>
        <taxon>Bacteria</taxon>
        <taxon>Pseudomonadati</taxon>
        <taxon>Pseudomonadota</taxon>
        <taxon>Gammaproteobacteria</taxon>
        <taxon>Chromatiales</taxon>
        <taxon>Sedimenticolaceae</taxon>
        <taxon>Sedimenticola</taxon>
    </lineage>
</organism>
<evidence type="ECO:0000256" key="7">
    <source>
        <dbReference type="SAM" id="Phobius"/>
    </source>
</evidence>
<evidence type="ECO:0000256" key="6">
    <source>
        <dbReference type="ARBA" id="ARBA00023136"/>
    </source>
</evidence>
<feature type="transmembrane region" description="Helical" evidence="7">
    <location>
        <begin position="233"/>
        <end position="254"/>
    </location>
</feature>
<dbReference type="GO" id="GO:0019646">
    <property type="term" value="P:aerobic electron transport chain"/>
    <property type="evidence" value="ECO:0007669"/>
    <property type="project" value="TreeGrafter"/>
</dbReference>
<evidence type="ECO:0000256" key="5">
    <source>
        <dbReference type="ARBA" id="ARBA00022989"/>
    </source>
</evidence>
<feature type="transmembrane region" description="Helical" evidence="7">
    <location>
        <begin position="305"/>
        <end position="325"/>
    </location>
</feature>
<dbReference type="PANTHER" id="PTHR43141">
    <property type="entry name" value="CYTOCHROME BD2 SUBUNIT II"/>
    <property type="match status" value="1"/>
</dbReference>
<dbReference type="Proteomes" id="UP000235015">
    <property type="component" value="Unassembled WGS sequence"/>
</dbReference>
<reference evidence="8 9" key="1">
    <citation type="submission" date="2017-11" db="EMBL/GenBank/DDBJ databases">
        <title>Genome-resolved metagenomics identifies genetic mobility, metabolic interactions, and unexpected diversity in perchlorate-reducing communities.</title>
        <authorList>
            <person name="Barnum T.P."/>
            <person name="Figueroa I.A."/>
            <person name="Carlstrom C.I."/>
            <person name="Lucas L.N."/>
            <person name="Engelbrektson A.L."/>
            <person name="Coates J.D."/>
        </authorList>
    </citation>
    <scope>NUCLEOTIDE SEQUENCE [LARGE SCALE GENOMIC DNA]</scope>
    <source>
        <strain evidence="8">BM301</strain>
    </source>
</reference>
<dbReference type="InterPro" id="IPR003317">
    <property type="entry name" value="Cyt-d_oxidase_su2"/>
</dbReference>
<dbReference type="STRING" id="1111735.GCA_000428045_02642"/>
<feature type="transmembrane region" description="Helical" evidence="7">
    <location>
        <begin position="266"/>
        <end position="285"/>
    </location>
</feature>
<dbReference type="EMBL" id="PKUN01000030">
    <property type="protein sequence ID" value="PLX59937.1"/>
    <property type="molecule type" value="Genomic_DNA"/>
</dbReference>
<feature type="transmembrane region" description="Helical" evidence="7">
    <location>
        <begin position="120"/>
        <end position="145"/>
    </location>
</feature>
<accession>A0A2N6CS68</accession>
<feature type="transmembrane region" description="Helical" evidence="7">
    <location>
        <begin position="90"/>
        <end position="108"/>
    </location>
</feature>
<feature type="transmembrane region" description="Helical" evidence="7">
    <location>
        <begin position="199"/>
        <end position="221"/>
    </location>
</feature>
<name>A0A2N6CS68_9GAMM</name>
<dbReference type="NCBIfam" id="TIGR00203">
    <property type="entry name" value="cydB"/>
    <property type="match status" value="1"/>
</dbReference>
<comment type="similarity">
    <text evidence="2">Belongs to the cytochrome ubiquinol oxidase subunit 2 family.</text>
</comment>
<dbReference type="GO" id="GO:0016682">
    <property type="term" value="F:oxidoreductase activity, acting on diphenols and related substances as donors, oxygen as acceptor"/>
    <property type="evidence" value="ECO:0007669"/>
    <property type="project" value="TreeGrafter"/>
</dbReference>
<dbReference type="GO" id="GO:0009055">
    <property type="term" value="F:electron transfer activity"/>
    <property type="evidence" value="ECO:0007669"/>
    <property type="project" value="TreeGrafter"/>
</dbReference>
<dbReference type="GO" id="GO:0005886">
    <property type="term" value="C:plasma membrane"/>
    <property type="evidence" value="ECO:0007669"/>
    <property type="project" value="UniProtKB-SubCell"/>
</dbReference>
<keyword evidence="4 7" id="KW-0812">Transmembrane</keyword>
<dbReference type="Pfam" id="PF02322">
    <property type="entry name" value="Cyt_bd_oxida_II"/>
    <property type="match status" value="1"/>
</dbReference>
<evidence type="ECO:0000256" key="1">
    <source>
        <dbReference type="ARBA" id="ARBA00004651"/>
    </source>
</evidence>
<evidence type="ECO:0000256" key="2">
    <source>
        <dbReference type="ARBA" id="ARBA00007543"/>
    </source>
</evidence>
<keyword evidence="5 7" id="KW-1133">Transmembrane helix</keyword>
<dbReference type="PANTHER" id="PTHR43141:SF4">
    <property type="entry name" value="CYTOCHROME BD2 SUBUNIT II"/>
    <property type="match status" value="1"/>
</dbReference>
<comment type="subcellular location">
    <subcellularLocation>
        <location evidence="1">Cell membrane</location>
        <topology evidence="1">Multi-pass membrane protein</topology>
    </subcellularLocation>
</comment>
<keyword evidence="3" id="KW-1003">Cell membrane</keyword>
<protein>
    <submittedName>
        <fullName evidence="8">Cytochrome d ubiquinol oxidase subunit II</fullName>
    </submittedName>
</protein>
<feature type="transmembrane region" description="Helical" evidence="7">
    <location>
        <begin position="66"/>
        <end position="84"/>
    </location>
</feature>
<feature type="transmembrane region" description="Helical" evidence="7">
    <location>
        <begin position="165"/>
        <end position="187"/>
    </location>
</feature>
<dbReference type="GO" id="GO:0070069">
    <property type="term" value="C:cytochrome complex"/>
    <property type="evidence" value="ECO:0007669"/>
    <property type="project" value="TreeGrafter"/>
</dbReference>
<comment type="caution">
    <text evidence="8">The sequence shown here is derived from an EMBL/GenBank/DDBJ whole genome shotgun (WGS) entry which is preliminary data.</text>
</comment>
<feature type="transmembrane region" description="Helical" evidence="7">
    <location>
        <begin position="20"/>
        <end position="45"/>
    </location>
</feature>
<evidence type="ECO:0000256" key="4">
    <source>
        <dbReference type="ARBA" id="ARBA00022692"/>
    </source>
</evidence>
<evidence type="ECO:0000256" key="3">
    <source>
        <dbReference type="ARBA" id="ARBA00022475"/>
    </source>
</evidence>
<keyword evidence="6 7" id="KW-0472">Membrane</keyword>
<evidence type="ECO:0000313" key="9">
    <source>
        <dbReference type="Proteomes" id="UP000235015"/>
    </source>
</evidence>
<evidence type="ECO:0000313" key="8">
    <source>
        <dbReference type="EMBL" id="PLX59937.1"/>
    </source>
</evidence>
<gene>
    <name evidence="8" type="primary">cydB</name>
    <name evidence="8" type="ORF">C0630_18775</name>
</gene>
<dbReference type="AlphaFoldDB" id="A0A2N6CS68"/>
<proteinExistence type="inferred from homology"/>